<dbReference type="Gene3D" id="3.40.50.1000">
    <property type="entry name" value="HAD superfamily/HAD-like"/>
    <property type="match status" value="1"/>
</dbReference>
<dbReference type="EMBL" id="KV429106">
    <property type="protein sequence ID" value="KZT65403.1"/>
    <property type="molecule type" value="Genomic_DNA"/>
</dbReference>
<dbReference type="AlphaFoldDB" id="A0A165M9P5"/>
<gene>
    <name evidence="1" type="ORF">DAEQUDRAFT_814299</name>
</gene>
<organism evidence="1 2">
    <name type="scientific">Daedalea quercina L-15889</name>
    <dbReference type="NCBI Taxonomy" id="1314783"/>
    <lineage>
        <taxon>Eukaryota</taxon>
        <taxon>Fungi</taxon>
        <taxon>Dikarya</taxon>
        <taxon>Basidiomycota</taxon>
        <taxon>Agaricomycotina</taxon>
        <taxon>Agaricomycetes</taxon>
        <taxon>Polyporales</taxon>
        <taxon>Fomitopsis</taxon>
    </lineage>
</organism>
<evidence type="ECO:0000313" key="2">
    <source>
        <dbReference type="Proteomes" id="UP000076727"/>
    </source>
</evidence>
<name>A0A165M9P5_9APHY</name>
<dbReference type="STRING" id="1314783.A0A165M9P5"/>
<dbReference type="Proteomes" id="UP000076727">
    <property type="component" value="Unassembled WGS sequence"/>
</dbReference>
<dbReference type="Pfam" id="PF09419">
    <property type="entry name" value="PGP_phosphatase"/>
    <property type="match status" value="1"/>
</dbReference>
<dbReference type="OrthoDB" id="198652at2759"/>
<dbReference type="InterPro" id="IPR023214">
    <property type="entry name" value="HAD_sf"/>
</dbReference>
<dbReference type="InterPro" id="IPR027706">
    <property type="entry name" value="PGP_Pase"/>
</dbReference>
<evidence type="ECO:0008006" key="3">
    <source>
        <dbReference type="Google" id="ProtNLM"/>
    </source>
</evidence>
<keyword evidence="2" id="KW-1185">Reference proteome</keyword>
<proteinExistence type="predicted"/>
<dbReference type="GO" id="GO:0008962">
    <property type="term" value="F:phosphatidylglycerophosphatase activity"/>
    <property type="evidence" value="ECO:0007669"/>
    <property type="project" value="InterPro"/>
</dbReference>
<reference evidence="1 2" key="1">
    <citation type="journal article" date="2016" name="Mol. Biol. Evol.">
        <title>Comparative Genomics of Early-Diverging Mushroom-Forming Fungi Provides Insights into the Origins of Lignocellulose Decay Capabilities.</title>
        <authorList>
            <person name="Nagy L.G."/>
            <person name="Riley R."/>
            <person name="Tritt A."/>
            <person name="Adam C."/>
            <person name="Daum C."/>
            <person name="Floudas D."/>
            <person name="Sun H."/>
            <person name="Yadav J.S."/>
            <person name="Pangilinan J."/>
            <person name="Larsson K.H."/>
            <person name="Matsuura K."/>
            <person name="Barry K."/>
            <person name="Labutti K."/>
            <person name="Kuo R."/>
            <person name="Ohm R.A."/>
            <person name="Bhattacharya S.S."/>
            <person name="Shirouzu T."/>
            <person name="Yoshinaga Y."/>
            <person name="Martin F.M."/>
            <person name="Grigoriev I.V."/>
            <person name="Hibbett D.S."/>
        </authorList>
    </citation>
    <scope>NUCLEOTIDE SEQUENCE [LARGE SCALE GENOMIC DNA]</scope>
    <source>
        <strain evidence="1 2">L-15889</strain>
    </source>
</reference>
<evidence type="ECO:0000313" key="1">
    <source>
        <dbReference type="EMBL" id="KZT65403.1"/>
    </source>
</evidence>
<sequence length="290" mass="32747">MPFNIPGALVPFHLLINPRLIMPQMIQDIRQLDFPELRRAGYRGAVFDKDNCLTRPHRDTLVPDLEDAWDECRRIFGPQNVLVVSNSAGSQLDAGEIQAESVSHHLSAPVLRHPSFKPSYSCISSIRAYFASLSQPVHDEELIVVGDRIFTDTVLANRMAHHEHVFRPAPAPSETIERDQMSSIDGLSKGLDAFTHSSATTPLSSARVRVGPIAILTTAVWERDSPVLRRLEMQLMKGVERWVVGEGQGPAQDWTDVRYGSFFRELAMPEVLRREKPGLVKRLRRRWQGD</sequence>
<accession>A0A165M9P5</accession>
<protein>
    <recommendedName>
        <fullName evidence="3">HAD-superfamily phosphatase</fullName>
    </recommendedName>
</protein>